<evidence type="ECO:0000256" key="1">
    <source>
        <dbReference type="SAM" id="MobiDB-lite"/>
    </source>
</evidence>
<comment type="caution">
    <text evidence="2">The sequence shown here is derived from an EMBL/GenBank/DDBJ whole genome shotgun (WGS) entry which is preliminary data.</text>
</comment>
<name>A0A5A7NXS1_STRAF</name>
<dbReference type="PANTHER" id="PTHR22726:SF1">
    <property type="entry name" value="METALLOENDOPEPTIDASE OMA1, MITOCHONDRIAL"/>
    <property type="match status" value="1"/>
</dbReference>
<dbReference type="EMBL" id="BKCP01000002">
    <property type="protein sequence ID" value="GER25316.1"/>
    <property type="molecule type" value="Genomic_DNA"/>
</dbReference>
<sequence length="223" mass="25313">MSEPASSGDPTGEKSEERGEREERERRSFSNGERLIKREVRRPHPHYPEARHMQRFVKFIRALSDGLRLQSDSRVTVGHGVAMHPEGNLFFPLLASGVVQCLCVYATCCFTPAEAHYIGLMLMAAAGYDPRLVPHVHQKLYHQDYDKYYLDTTHPSAGRIVEMVSQDTVMDRAVKIYEQVQAGHEIPSFIEQSKIIPCSPIFSPFSVKQLFSPHVDGSIKLSW</sequence>
<dbReference type="PANTHER" id="PTHR22726">
    <property type="entry name" value="METALLOENDOPEPTIDASE OMA1"/>
    <property type="match status" value="1"/>
</dbReference>
<dbReference type="Proteomes" id="UP000325081">
    <property type="component" value="Unassembled WGS sequence"/>
</dbReference>
<evidence type="ECO:0000313" key="2">
    <source>
        <dbReference type="EMBL" id="GER25316.1"/>
    </source>
</evidence>
<dbReference type="GO" id="GO:0004222">
    <property type="term" value="F:metalloendopeptidase activity"/>
    <property type="evidence" value="ECO:0007669"/>
    <property type="project" value="TreeGrafter"/>
</dbReference>
<reference evidence="3" key="1">
    <citation type="journal article" date="2019" name="Curr. Biol.">
        <title>Genome Sequence of Striga asiatica Provides Insight into the Evolution of Plant Parasitism.</title>
        <authorList>
            <person name="Yoshida S."/>
            <person name="Kim S."/>
            <person name="Wafula E.K."/>
            <person name="Tanskanen J."/>
            <person name="Kim Y.M."/>
            <person name="Honaas L."/>
            <person name="Yang Z."/>
            <person name="Spallek T."/>
            <person name="Conn C.E."/>
            <person name="Ichihashi Y."/>
            <person name="Cheong K."/>
            <person name="Cui S."/>
            <person name="Der J.P."/>
            <person name="Gundlach H."/>
            <person name="Jiao Y."/>
            <person name="Hori C."/>
            <person name="Ishida J.K."/>
            <person name="Kasahara H."/>
            <person name="Kiba T."/>
            <person name="Kim M.S."/>
            <person name="Koo N."/>
            <person name="Laohavisit A."/>
            <person name="Lee Y.H."/>
            <person name="Lumba S."/>
            <person name="McCourt P."/>
            <person name="Mortimer J.C."/>
            <person name="Mutuku J.M."/>
            <person name="Nomura T."/>
            <person name="Sasaki-Sekimoto Y."/>
            <person name="Seto Y."/>
            <person name="Wang Y."/>
            <person name="Wakatake T."/>
            <person name="Sakakibara H."/>
            <person name="Demura T."/>
            <person name="Yamaguchi S."/>
            <person name="Yoneyama K."/>
            <person name="Manabe R.I."/>
            <person name="Nelson D.C."/>
            <person name="Schulman A.H."/>
            <person name="Timko M.P."/>
            <person name="dePamphilis C.W."/>
            <person name="Choi D."/>
            <person name="Shirasu K."/>
        </authorList>
    </citation>
    <scope>NUCLEOTIDE SEQUENCE [LARGE SCALE GENOMIC DNA]</scope>
    <source>
        <strain evidence="3">cv. UVA1</strain>
    </source>
</reference>
<feature type="compositionally biased region" description="Basic and acidic residues" evidence="1">
    <location>
        <begin position="11"/>
        <end position="36"/>
    </location>
</feature>
<dbReference type="OrthoDB" id="7464992at2759"/>
<keyword evidence="3" id="KW-1185">Reference proteome</keyword>
<dbReference type="GO" id="GO:0051603">
    <property type="term" value="P:proteolysis involved in protein catabolic process"/>
    <property type="evidence" value="ECO:0007669"/>
    <property type="project" value="TreeGrafter"/>
</dbReference>
<dbReference type="AlphaFoldDB" id="A0A5A7NXS1"/>
<proteinExistence type="predicted"/>
<accession>A0A5A7NXS1</accession>
<feature type="region of interest" description="Disordered" evidence="1">
    <location>
        <begin position="1"/>
        <end position="36"/>
    </location>
</feature>
<dbReference type="GO" id="GO:0016020">
    <property type="term" value="C:membrane"/>
    <property type="evidence" value="ECO:0007669"/>
    <property type="project" value="TreeGrafter"/>
</dbReference>
<gene>
    <name evidence="2" type="ORF">STAS_00888</name>
</gene>
<dbReference type="InterPro" id="IPR051156">
    <property type="entry name" value="Mito/Outer_Membr_Metalloprot"/>
</dbReference>
<organism evidence="2 3">
    <name type="scientific">Striga asiatica</name>
    <name type="common">Asiatic witchweed</name>
    <name type="synonym">Buchnera asiatica</name>
    <dbReference type="NCBI Taxonomy" id="4170"/>
    <lineage>
        <taxon>Eukaryota</taxon>
        <taxon>Viridiplantae</taxon>
        <taxon>Streptophyta</taxon>
        <taxon>Embryophyta</taxon>
        <taxon>Tracheophyta</taxon>
        <taxon>Spermatophyta</taxon>
        <taxon>Magnoliopsida</taxon>
        <taxon>eudicotyledons</taxon>
        <taxon>Gunneridae</taxon>
        <taxon>Pentapetalae</taxon>
        <taxon>asterids</taxon>
        <taxon>lamiids</taxon>
        <taxon>Lamiales</taxon>
        <taxon>Orobanchaceae</taxon>
        <taxon>Buchnereae</taxon>
        <taxon>Striga</taxon>
    </lineage>
</organism>
<evidence type="ECO:0000313" key="3">
    <source>
        <dbReference type="Proteomes" id="UP000325081"/>
    </source>
</evidence>
<protein>
    <submittedName>
        <fullName evidence="2">Peptidase family M48 family protein</fullName>
    </submittedName>
</protein>